<dbReference type="PANTHER" id="PTHR44858:SF1">
    <property type="entry name" value="UDP-N-ACETYLGLUCOSAMINE--PEPTIDE N-ACETYLGLUCOSAMINYLTRANSFERASE SPINDLY-RELATED"/>
    <property type="match status" value="1"/>
</dbReference>
<evidence type="ECO:0000313" key="6">
    <source>
        <dbReference type="Proteomes" id="UP000309215"/>
    </source>
</evidence>
<name>A0A4U1J1I2_9BACT</name>
<sequence length="271" mass="30368">MSEDLEIEIRNIKYRIREEDLTGFEDAVKLVEQYPENSRAWDTLACAHQAKNDYPAAIAALSRAIELNPKRPVLFLKRGEYALHTGDHERAVADLSQSLVLSDELNWNACREELHFLRAETFVQLGKKAEALADLSHVRDDYVSWRAEPRSKADLLVLCGASVPPPKEQEEEQAPLSSPMPESPDEEEIALAKELGEAGLAAVDAALLKQVIHRYQKAARVIVDALDFGRYPLDDTHVRLFARRLIALAEAGTIEARGNLLNPRRSEVCLP</sequence>
<evidence type="ECO:0000256" key="2">
    <source>
        <dbReference type="ARBA" id="ARBA00022803"/>
    </source>
</evidence>
<evidence type="ECO:0000313" key="5">
    <source>
        <dbReference type="EMBL" id="TKD00936.1"/>
    </source>
</evidence>
<comment type="caution">
    <text evidence="5">The sequence shown here is derived from an EMBL/GenBank/DDBJ whole genome shotgun (WGS) entry which is preliminary data.</text>
</comment>
<keyword evidence="6" id="KW-1185">Reference proteome</keyword>
<protein>
    <submittedName>
        <fullName evidence="5">Tetratricopeptide repeat protein</fullName>
    </submittedName>
</protein>
<evidence type="ECO:0000256" key="3">
    <source>
        <dbReference type="PROSITE-ProRule" id="PRU00339"/>
    </source>
</evidence>
<dbReference type="EMBL" id="SSMQ01000043">
    <property type="protein sequence ID" value="TKD00936.1"/>
    <property type="molecule type" value="Genomic_DNA"/>
</dbReference>
<feature type="repeat" description="TPR" evidence="3">
    <location>
        <begin position="38"/>
        <end position="71"/>
    </location>
</feature>
<dbReference type="SUPFAM" id="SSF48452">
    <property type="entry name" value="TPR-like"/>
    <property type="match status" value="1"/>
</dbReference>
<feature type="region of interest" description="Disordered" evidence="4">
    <location>
        <begin position="164"/>
        <end position="187"/>
    </location>
</feature>
<accession>A0A4U1J1I2</accession>
<dbReference type="RefSeq" id="WP_136933075.1">
    <property type="nucleotide sequence ID" value="NZ_SSMQ01000043.1"/>
</dbReference>
<proteinExistence type="predicted"/>
<dbReference type="InterPro" id="IPR013105">
    <property type="entry name" value="TPR_2"/>
</dbReference>
<gene>
    <name evidence="5" type="ORF">E8A74_32880</name>
</gene>
<dbReference type="InterPro" id="IPR019734">
    <property type="entry name" value="TPR_rpt"/>
</dbReference>
<evidence type="ECO:0000256" key="4">
    <source>
        <dbReference type="SAM" id="MobiDB-lite"/>
    </source>
</evidence>
<dbReference type="Gene3D" id="1.25.40.10">
    <property type="entry name" value="Tetratricopeptide repeat domain"/>
    <property type="match status" value="1"/>
</dbReference>
<dbReference type="AlphaFoldDB" id="A0A4U1J1I2"/>
<dbReference type="InterPro" id="IPR050498">
    <property type="entry name" value="Ycf3"/>
</dbReference>
<keyword evidence="1" id="KW-0677">Repeat</keyword>
<evidence type="ECO:0000256" key="1">
    <source>
        <dbReference type="ARBA" id="ARBA00022737"/>
    </source>
</evidence>
<organism evidence="5 6">
    <name type="scientific">Polyangium fumosum</name>
    <dbReference type="NCBI Taxonomy" id="889272"/>
    <lineage>
        <taxon>Bacteria</taxon>
        <taxon>Pseudomonadati</taxon>
        <taxon>Myxococcota</taxon>
        <taxon>Polyangia</taxon>
        <taxon>Polyangiales</taxon>
        <taxon>Polyangiaceae</taxon>
        <taxon>Polyangium</taxon>
    </lineage>
</organism>
<keyword evidence="2 3" id="KW-0802">TPR repeat</keyword>
<dbReference type="InterPro" id="IPR011990">
    <property type="entry name" value="TPR-like_helical_dom_sf"/>
</dbReference>
<dbReference type="SMART" id="SM00028">
    <property type="entry name" value="TPR"/>
    <property type="match status" value="2"/>
</dbReference>
<dbReference type="OrthoDB" id="5458866at2"/>
<dbReference type="PROSITE" id="PS50005">
    <property type="entry name" value="TPR"/>
    <property type="match status" value="1"/>
</dbReference>
<dbReference type="Pfam" id="PF07719">
    <property type="entry name" value="TPR_2"/>
    <property type="match status" value="1"/>
</dbReference>
<dbReference type="Proteomes" id="UP000309215">
    <property type="component" value="Unassembled WGS sequence"/>
</dbReference>
<dbReference type="PANTHER" id="PTHR44858">
    <property type="entry name" value="TETRATRICOPEPTIDE REPEAT PROTEIN 6"/>
    <property type="match status" value="1"/>
</dbReference>
<reference evidence="5 6" key="1">
    <citation type="submission" date="2019-04" db="EMBL/GenBank/DDBJ databases">
        <authorList>
            <person name="Li Y."/>
            <person name="Wang J."/>
        </authorList>
    </citation>
    <scope>NUCLEOTIDE SEQUENCE [LARGE SCALE GENOMIC DNA]</scope>
    <source>
        <strain evidence="5 6">DSM 14668</strain>
    </source>
</reference>